<dbReference type="RefSeq" id="WP_118027460.1">
    <property type="nucleotide sequence ID" value="NZ_JAQCSW010000006.1"/>
</dbReference>
<dbReference type="EMBL" id="QRQK01000011">
    <property type="protein sequence ID" value="RHM97618.1"/>
    <property type="molecule type" value="Genomic_DNA"/>
</dbReference>
<dbReference type="Pfam" id="PF11185">
    <property type="entry name" value="DUF2971"/>
    <property type="match status" value="1"/>
</dbReference>
<sequence length="267" mass="31611">MKIHQYTSIDSLALILKNKTIRFKRLDKMDDIEEAALSNAGIHLGGFMFVSCWTYNENESIPLWRMYTPTTRGVRISLDKDMFKKHIVTKEELEKYHIQTNEQNFSSIIPLTKMFTTQYTILNTFWNENFFYQKIEYTDDLNQIYNSLIQNNSNNVSLNFENVGRFKHKHWEFQDECRFRLIILPNDNINIEDEKYETYIFSCVKDERFPIIDSFFIELKDDVFDNLTITLSPYATEADKVIVNALCKEYAPNAHIIDSSLKGKVRI</sequence>
<name>A0A415T8P2_9BACT</name>
<protein>
    <submittedName>
        <fullName evidence="1">DUF2971 domain-containing protein</fullName>
    </submittedName>
</protein>
<proteinExistence type="predicted"/>
<dbReference type="AlphaFoldDB" id="A0A415T8P2"/>
<reference evidence="1 2" key="1">
    <citation type="submission" date="2018-08" db="EMBL/GenBank/DDBJ databases">
        <title>A genome reference for cultivated species of the human gut microbiota.</title>
        <authorList>
            <person name="Zou Y."/>
            <person name="Xue W."/>
            <person name="Luo G."/>
        </authorList>
    </citation>
    <scope>NUCLEOTIDE SEQUENCE [LARGE SCALE GENOMIC DNA]</scope>
    <source>
        <strain evidence="1 2">AF31-28B-AC</strain>
    </source>
</reference>
<organism evidence="1 2">
    <name type="scientific">Phocaeicola plebeius</name>
    <dbReference type="NCBI Taxonomy" id="310297"/>
    <lineage>
        <taxon>Bacteria</taxon>
        <taxon>Pseudomonadati</taxon>
        <taxon>Bacteroidota</taxon>
        <taxon>Bacteroidia</taxon>
        <taxon>Bacteroidales</taxon>
        <taxon>Bacteroidaceae</taxon>
        <taxon>Phocaeicola</taxon>
    </lineage>
</organism>
<dbReference type="Proteomes" id="UP000285109">
    <property type="component" value="Unassembled WGS sequence"/>
</dbReference>
<comment type="caution">
    <text evidence="1">The sequence shown here is derived from an EMBL/GenBank/DDBJ whole genome shotgun (WGS) entry which is preliminary data.</text>
</comment>
<evidence type="ECO:0000313" key="1">
    <source>
        <dbReference type="EMBL" id="RHM97618.1"/>
    </source>
</evidence>
<evidence type="ECO:0000313" key="2">
    <source>
        <dbReference type="Proteomes" id="UP000285109"/>
    </source>
</evidence>
<dbReference type="InterPro" id="IPR021352">
    <property type="entry name" value="DUF2971"/>
</dbReference>
<accession>A0A415T8P2</accession>
<gene>
    <name evidence="1" type="ORF">DWZ34_07000</name>
</gene>